<protein>
    <recommendedName>
        <fullName evidence="3">Phage tail tape measure protein</fullName>
    </recommendedName>
</protein>
<gene>
    <name evidence="1" type="ORF">ASV53_24405</name>
</gene>
<proteinExistence type="predicted"/>
<dbReference type="Proteomes" id="UP000215999">
    <property type="component" value="Unassembled WGS sequence"/>
</dbReference>
<sequence>LGYTSAVLATTSAMTGQVASMMAEMGDKSSTAYKVMFAISKAASIAQAIVNTEVAATKAMTLGPILGIPAASLIRGLGYASVGLIASQTIAGMAHDGIDSVPREGTWLLDRGERVVDRRTNQDLKQFLSSQTTNNSVSGGNVNVVVNIDQGGATQTQAPAGYENMAQEIARVAKQHTKQTIATEMRPGGML</sequence>
<evidence type="ECO:0008006" key="3">
    <source>
        <dbReference type="Google" id="ProtNLM"/>
    </source>
</evidence>
<organism evidence="1 2">
    <name type="scientific">Photobacterium sanguinicancri</name>
    <dbReference type="NCBI Taxonomy" id="875932"/>
    <lineage>
        <taxon>Bacteria</taxon>
        <taxon>Pseudomonadati</taxon>
        <taxon>Pseudomonadota</taxon>
        <taxon>Gammaproteobacteria</taxon>
        <taxon>Vibrionales</taxon>
        <taxon>Vibrionaceae</taxon>
        <taxon>Photobacterium</taxon>
    </lineage>
</organism>
<comment type="caution">
    <text evidence="1">The sequence shown here is derived from an EMBL/GenBank/DDBJ whole genome shotgun (WGS) entry which is preliminary data.</text>
</comment>
<evidence type="ECO:0000313" key="1">
    <source>
        <dbReference type="EMBL" id="OZS41318.1"/>
    </source>
</evidence>
<reference evidence="1 2" key="1">
    <citation type="journal article" date="2016" name="Antonie Van Leeuwenhoek">
        <title>Photobacterium sanguinicancri sp. nov. isolated from marine animals.</title>
        <authorList>
            <person name="Gomez-Gil B."/>
            <person name="Roque A."/>
            <person name="Rotllant G."/>
            <person name="Romalde J.L."/>
            <person name="Doce A."/>
            <person name="Eggermont M."/>
            <person name="Defoirdt T."/>
        </authorList>
    </citation>
    <scope>NUCLEOTIDE SEQUENCE [LARGE SCALE GENOMIC DNA]</scope>
    <source>
        <strain evidence="1 2">CAIM 1827</strain>
    </source>
</reference>
<feature type="non-terminal residue" evidence="1">
    <location>
        <position position="1"/>
    </location>
</feature>
<name>A0ABX4FR48_9GAMM</name>
<dbReference type="EMBL" id="NOIF01000423">
    <property type="protein sequence ID" value="OZS41318.1"/>
    <property type="molecule type" value="Genomic_DNA"/>
</dbReference>
<accession>A0ABX4FR48</accession>
<feature type="non-terminal residue" evidence="1">
    <location>
        <position position="191"/>
    </location>
</feature>
<evidence type="ECO:0000313" key="2">
    <source>
        <dbReference type="Proteomes" id="UP000215999"/>
    </source>
</evidence>
<keyword evidence="2" id="KW-1185">Reference proteome</keyword>